<dbReference type="InterPro" id="IPR011006">
    <property type="entry name" value="CheY-like_superfamily"/>
</dbReference>
<dbReference type="Gene3D" id="3.40.50.2300">
    <property type="match status" value="1"/>
</dbReference>
<dbReference type="GO" id="GO:0000156">
    <property type="term" value="F:phosphorelay response regulator activity"/>
    <property type="evidence" value="ECO:0007669"/>
    <property type="project" value="InterPro"/>
</dbReference>
<dbReference type="PROSITE" id="PS50930">
    <property type="entry name" value="HTH_LYTTR"/>
    <property type="match status" value="1"/>
</dbReference>
<dbReference type="RefSeq" id="WP_095074503.1">
    <property type="nucleotide sequence ID" value="NZ_LT899436.1"/>
</dbReference>
<dbReference type="PANTHER" id="PTHR37299">
    <property type="entry name" value="TRANSCRIPTIONAL REGULATOR-RELATED"/>
    <property type="match status" value="1"/>
</dbReference>
<reference evidence="4 5" key="1">
    <citation type="submission" date="2017-07" db="EMBL/GenBank/DDBJ databases">
        <authorList>
            <person name="Sun Z.S."/>
            <person name="Albrecht U."/>
            <person name="Echele G."/>
            <person name="Lee C.C."/>
        </authorList>
    </citation>
    <scope>NUCLEOTIDE SEQUENCE [LARGE SCALE GENOMIC DNA]</scope>
    <source>
        <strain evidence="5">type strain: KCTC 22618</strain>
    </source>
</reference>
<dbReference type="InterPro" id="IPR001789">
    <property type="entry name" value="Sig_transdc_resp-reg_receiver"/>
</dbReference>
<organism evidence="4 5">
    <name type="scientific">Tenacibaculum jejuense</name>
    <dbReference type="NCBI Taxonomy" id="584609"/>
    <lineage>
        <taxon>Bacteria</taxon>
        <taxon>Pseudomonadati</taxon>
        <taxon>Bacteroidota</taxon>
        <taxon>Flavobacteriia</taxon>
        <taxon>Flavobacteriales</taxon>
        <taxon>Flavobacteriaceae</taxon>
        <taxon>Tenacibaculum</taxon>
    </lineage>
</organism>
<gene>
    <name evidence="4" type="ORF">TJEJU_3737</name>
</gene>
<dbReference type="Pfam" id="PF00072">
    <property type="entry name" value="Response_reg"/>
    <property type="match status" value="1"/>
</dbReference>
<evidence type="ECO:0000259" key="3">
    <source>
        <dbReference type="PROSITE" id="PS50930"/>
    </source>
</evidence>
<dbReference type="Gene3D" id="2.40.50.1020">
    <property type="entry name" value="LytTr DNA-binding domain"/>
    <property type="match status" value="1"/>
</dbReference>
<name>A0A238UDU6_9FLAO</name>
<dbReference type="AlphaFoldDB" id="A0A238UDU6"/>
<dbReference type="Pfam" id="PF04397">
    <property type="entry name" value="LytTR"/>
    <property type="match status" value="1"/>
</dbReference>
<dbReference type="PROSITE" id="PS50110">
    <property type="entry name" value="RESPONSE_REGULATORY"/>
    <property type="match status" value="1"/>
</dbReference>
<evidence type="ECO:0000256" key="1">
    <source>
        <dbReference type="PROSITE-ProRule" id="PRU00169"/>
    </source>
</evidence>
<keyword evidence="5" id="KW-1185">Reference proteome</keyword>
<protein>
    <submittedName>
        <fullName evidence="4">Putative two component transcriptional regulator, LytTR family</fullName>
    </submittedName>
</protein>
<dbReference type="SMART" id="SM00850">
    <property type="entry name" value="LytTR"/>
    <property type="match status" value="1"/>
</dbReference>
<feature type="domain" description="Response regulatory" evidence="2">
    <location>
        <begin position="2"/>
        <end position="117"/>
    </location>
</feature>
<dbReference type="SMART" id="SM00448">
    <property type="entry name" value="REC"/>
    <property type="match status" value="1"/>
</dbReference>
<dbReference type="InterPro" id="IPR007492">
    <property type="entry name" value="LytTR_DNA-bd_dom"/>
</dbReference>
<dbReference type="InterPro" id="IPR046947">
    <property type="entry name" value="LytR-like"/>
</dbReference>
<dbReference type="SUPFAM" id="SSF52172">
    <property type="entry name" value="CheY-like"/>
    <property type="match status" value="1"/>
</dbReference>
<evidence type="ECO:0000259" key="2">
    <source>
        <dbReference type="PROSITE" id="PS50110"/>
    </source>
</evidence>
<accession>A0A238UDU6</accession>
<evidence type="ECO:0000313" key="5">
    <source>
        <dbReference type="Proteomes" id="UP000215214"/>
    </source>
</evidence>
<dbReference type="OrthoDB" id="2962330at2"/>
<keyword evidence="1" id="KW-0597">Phosphoprotein</keyword>
<evidence type="ECO:0000313" key="4">
    <source>
        <dbReference type="EMBL" id="SNR17373.1"/>
    </source>
</evidence>
<feature type="domain" description="HTH LytTR-type" evidence="3">
    <location>
        <begin position="132"/>
        <end position="236"/>
    </location>
</feature>
<feature type="modified residue" description="4-aspartylphosphate" evidence="1">
    <location>
        <position position="52"/>
    </location>
</feature>
<dbReference type="Proteomes" id="UP000215214">
    <property type="component" value="Chromosome TJEJU"/>
</dbReference>
<dbReference type="KEGG" id="tje:TJEJU_3737"/>
<sequence length="237" mass="27339">MNVYIVEDEIFQLEDLKISLEVLGHNCIGASDDPMETLDQIEKLKPDVILIDIHLQKRKSGIMLAEKIKRFYKTPLIYTTSAYDEATINEASVTKPVAYLTKPIKENDLKAALILASQQIESKIKDDNNREFFARHGNKLFKIDINSILYVHTDSKNYCSIITKDERKFSVRNSISGLLKTLNNDDFIQTHRSFLINWNYIKSFSESDQSIDLKHINLSIPVGRTYKSKILERLNII</sequence>
<proteinExistence type="predicted"/>
<dbReference type="EMBL" id="LT899436">
    <property type="protein sequence ID" value="SNR17373.1"/>
    <property type="molecule type" value="Genomic_DNA"/>
</dbReference>
<dbReference type="GO" id="GO:0003677">
    <property type="term" value="F:DNA binding"/>
    <property type="evidence" value="ECO:0007669"/>
    <property type="project" value="InterPro"/>
</dbReference>
<dbReference type="PANTHER" id="PTHR37299:SF1">
    <property type="entry name" value="STAGE 0 SPORULATION PROTEIN A HOMOLOG"/>
    <property type="match status" value="1"/>
</dbReference>